<dbReference type="Proteomes" id="UP001243375">
    <property type="component" value="Unassembled WGS sequence"/>
</dbReference>
<sequence>MDPTRRQDVKGLTLDISAGLDGSRSQPGQDDLKSSAASTVQTERDELRNALLEQLPPIDPSQVVPFGHLLDRTAKIRYEALRNLVKDRLPETQLAERPKAIIAYAQESRMALLKLVALLRWKEQADVPKTIRTTKGESGGSSTERQGDLQTAWRLEKLLEYQHEGVKRTREHLAYTANEQLSALRIRNADVDTAIDVLVTGEYQRLPKMIDHKFLPQTRGTAVSAADALKRMDEIISFRLAVHEIMPSNLQLLKIRDGKAYFKYLNLFECALTVGPVNPDEQWCLADIKFLHLARLSVKGKEAQPTELAQQVKQRILEMADSVLYQIMLKNNDSRSPESDTKPDLEVTTGSASVPLVKRGTALYKLVNVLEMMAISNQFEILIAQATMMRRSEWQQHLQVDLSSDRRILRLRYWRRAAEQVRDAVRGKLPVSTPNALYGGQISLSINSDTSPGKDSSMLDTDLAEDLEASRLIRRTKIQIDWQPEPTWLKTDISHPASTNAQQNILEIDPLHLDLEALVVDITKRHVVLLTEGLKLAIDEKIVHRDLWAAADVKYEVGDTGPCVLLKAFSSRWLRLAVNHLTGELHLGEANAVVGSRLEARLAQASKIATLSAGKLVDNLLMTRSLFIRDSLEERLISMGRTTSTRLDVNPQDAEKFGLILGHGGRQQKPVLLADLPTPDSFLLLVIDNKSVSYALIQLLSSLVSLGMRHRRISNFMWLNVADFGSAEDRDALQSSHHVGERSTGFDVSPSLLSKLWVYCAARAKMQHLSDQLQSAGIQHNQGTSARPSQVPALYVKTAQMVPQADPDLFYPVLKVSCLWRESPRIQLLFRLKASALPSDINPPDAPNAATEEVESLSYDAQNQVIAMCCDDFSVVQIAKLGAAVVTLQLASRIHTIQTSGNSSTPRLVSFDLHDVVIEFRGRIRIKLSYQPTTGSYSFAFEEHEQLPPALWELDGVFETRFNQIMSSVPDGLIRFFQQMSMSLALILAVEDAKADIPAEEHESVRVLSLSSSEYVICCEHDARRYGILARILDDLPKVMLSGVQPKLGSQVHLAAATIIRSFTPIKPAKLKALFEKSRSEAVDDAKDDPPGTQAKVTIDDAKVDTGFLPLDGTTGMLVDGEWLDLFAKRMVKNLLGMTRSGSL</sequence>
<accession>A0ACC2X1E9</accession>
<gene>
    <name evidence="1" type="ORF">QFC22_004433</name>
</gene>
<keyword evidence="2" id="KW-1185">Reference proteome</keyword>
<dbReference type="EMBL" id="JASBWU010000012">
    <property type="protein sequence ID" value="KAJ9117583.1"/>
    <property type="molecule type" value="Genomic_DNA"/>
</dbReference>
<name>A0ACC2X1E9_9TREE</name>
<protein>
    <submittedName>
        <fullName evidence="1">Uncharacterized protein</fullName>
    </submittedName>
</protein>
<organism evidence="1 2">
    <name type="scientific">Naganishia vaughanmartiniae</name>
    <dbReference type="NCBI Taxonomy" id="1424756"/>
    <lineage>
        <taxon>Eukaryota</taxon>
        <taxon>Fungi</taxon>
        <taxon>Dikarya</taxon>
        <taxon>Basidiomycota</taxon>
        <taxon>Agaricomycotina</taxon>
        <taxon>Tremellomycetes</taxon>
        <taxon>Filobasidiales</taxon>
        <taxon>Filobasidiaceae</taxon>
        <taxon>Naganishia</taxon>
    </lineage>
</organism>
<proteinExistence type="predicted"/>
<reference evidence="1" key="1">
    <citation type="submission" date="2023-04" db="EMBL/GenBank/DDBJ databases">
        <title>Draft Genome sequencing of Naganishia species isolated from polar environments using Oxford Nanopore Technology.</title>
        <authorList>
            <person name="Leo P."/>
            <person name="Venkateswaran K."/>
        </authorList>
    </citation>
    <scope>NUCLEOTIDE SEQUENCE</scope>
    <source>
        <strain evidence="1">MNA-CCFEE 5425</strain>
    </source>
</reference>
<comment type="caution">
    <text evidence="1">The sequence shown here is derived from an EMBL/GenBank/DDBJ whole genome shotgun (WGS) entry which is preliminary data.</text>
</comment>
<evidence type="ECO:0000313" key="1">
    <source>
        <dbReference type="EMBL" id="KAJ9117583.1"/>
    </source>
</evidence>
<evidence type="ECO:0000313" key="2">
    <source>
        <dbReference type="Proteomes" id="UP001243375"/>
    </source>
</evidence>